<protein>
    <submittedName>
        <fullName evidence="2">Uncharacterized protein</fullName>
    </submittedName>
</protein>
<reference evidence="2 3" key="1">
    <citation type="submission" date="2016-10" db="EMBL/GenBank/DDBJ databases">
        <authorList>
            <person name="de Groot N.N."/>
        </authorList>
    </citation>
    <scope>NUCLEOTIDE SEQUENCE [LARGE SCALE GENOMIC DNA]</scope>
    <source>
        <strain evidence="2 3">ATCC 35958</strain>
    </source>
</reference>
<evidence type="ECO:0000313" key="3">
    <source>
        <dbReference type="Proteomes" id="UP000199766"/>
    </source>
</evidence>
<dbReference type="STRING" id="180197.SAMN02982919_02230"/>
<organism evidence="2 3">
    <name type="scientific">Giesbergeria anulus</name>
    <dbReference type="NCBI Taxonomy" id="180197"/>
    <lineage>
        <taxon>Bacteria</taxon>
        <taxon>Pseudomonadati</taxon>
        <taxon>Pseudomonadota</taxon>
        <taxon>Betaproteobacteria</taxon>
        <taxon>Burkholderiales</taxon>
        <taxon>Comamonadaceae</taxon>
        <taxon>Giesbergeria</taxon>
    </lineage>
</organism>
<evidence type="ECO:0000313" key="2">
    <source>
        <dbReference type="EMBL" id="SER35744.1"/>
    </source>
</evidence>
<name>A0A1H9NIF3_9BURK</name>
<evidence type="ECO:0000256" key="1">
    <source>
        <dbReference type="SAM" id="MobiDB-lite"/>
    </source>
</evidence>
<dbReference type="RefSeq" id="WP_091457503.1">
    <property type="nucleotide sequence ID" value="NZ_FOGD01000007.1"/>
</dbReference>
<accession>A0A1H9NIF3</accession>
<feature type="region of interest" description="Disordered" evidence="1">
    <location>
        <begin position="1"/>
        <end position="42"/>
    </location>
</feature>
<proteinExistence type="predicted"/>
<keyword evidence="3" id="KW-1185">Reference proteome</keyword>
<dbReference type="AlphaFoldDB" id="A0A1H9NIF3"/>
<dbReference type="Proteomes" id="UP000199766">
    <property type="component" value="Unassembled WGS sequence"/>
</dbReference>
<sequence length="248" mass="27624">MENPTANFKPCIDWEMAEEPFGEAHQPEESSQSADTQPFAPPLFTSVATRKLQELLAEGYKITGYSVERQSDDPTAVEPKRGFCTAGGFVGWWHRNADTGQIWPVVAEGDGTEDKPSAYSVGNSAEDYFSPSTEPTAEQAAAKRLQANPELDHVFVGENFYPTAHKFVDGSGILEDANVNAYDNIGEEGHDWLSELMRNEEKCSELEKLVGDWIQTQEPPLFCELKNIKKFTRAELLKSGHFKNEQSS</sequence>
<dbReference type="EMBL" id="FOGD01000007">
    <property type="protein sequence ID" value="SER35744.1"/>
    <property type="molecule type" value="Genomic_DNA"/>
</dbReference>
<gene>
    <name evidence="2" type="ORF">SAMN02982919_02230</name>
</gene>